<dbReference type="InterPro" id="IPR050428">
    <property type="entry name" value="TCS_sensor_his_kinase"/>
</dbReference>
<dbReference type="InterPro" id="IPR003661">
    <property type="entry name" value="HisK_dim/P_dom"/>
</dbReference>
<feature type="transmembrane region" description="Helical" evidence="11">
    <location>
        <begin position="12"/>
        <end position="40"/>
    </location>
</feature>
<evidence type="ECO:0000256" key="3">
    <source>
        <dbReference type="ARBA" id="ARBA00012438"/>
    </source>
</evidence>
<evidence type="ECO:0000256" key="6">
    <source>
        <dbReference type="ARBA" id="ARBA00022692"/>
    </source>
</evidence>
<dbReference type="PROSITE" id="PS50109">
    <property type="entry name" value="HIS_KIN"/>
    <property type="match status" value="1"/>
</dbReference>
<evidence type="ECO:0000256" key="8">
    <source>
        <dbReference type="ARBA" id="ARBA00022989"/>
    </source>
</evidence>
<dbReference type="Pfam" id="PF00512">
    <property type="entry name" value="HisKA"/>
    <property type="match status" value="1"/>
</dbReference>
<dbReference type="InterPro" id="IPR036890">
    <property type="entry name" value="HATPase_C_sf"/>
</dbReference>
<keyword evidence="5" id="KW-0808">Transferase</keyword>
<dbReference type="EC" id="2.7.13.3" evidence="3"/>
<keyword evidence="10 11" id="KW-0472">Membrane</keyword>
<dbReference type="PANTHER" id="PTHR45436">
    <property type="entry name" value="SENSOR HISTIDINE KINASE YKOH"/>
    <property type="match status" value="1"/>
</dbReference>
<evidence type="ECO:0000256" key="2">
    <source>
        <dbReference type="ARBA" id="ARBA00004141"/>
    </source>
</evidence>
<dbReference type="Proteomes" id="UP000193558">
    <property type="component" value="Unassembled WGS sequence"/>
</dbReference>
<dbReference type="SUPFAM" id="SSF47384">
    <property type="entry name" value="Homodimeric domain of signal transducing histidine kinase"/>
    <property type="match status" value="1"/>
</dbReference>
<dbReference type="AlphaFoldDB" id="A0A1X1D4K3"/>
<evidence type="ECO:0000256" key="7">
    <source>
        <dbReference type="ARBA" id="ARBA00022777"/>
    </source>
</evidence>
<evidence type="ECO:0000256" key="4">
    <source>
        <dbReference type="ARBA" id="ARBA00022553"/>
    </source>
</evidence>
<keyword evidence="4" id="KW-0597">Phosphoprotein</keyword>
<keyword evidence="9" id="KW-0902">Two-component regulatory system</keyword>
<dbReference type="InterPro" id="IPR005467">
    <property type="entry name" value="His_kinase_dom"/>
</dbReference>
<evidence type="ECO:0000256" key="5">
    <source>
        <dbReference type="ARBA" id="ARBA00022679"/>
    </source>
</evidence>
<protein>
    <recommendedName>
        <fullName evidence="3">histidine kinase</fullName>
        <ecNumber evidence="3">2.7.13.3</ecNumber>
    </recommendedName>
</protein>
<comment type="catalytic activity">
    <reaction evidence="1">
        <text>ATP + protein L-histidine = ADP + protein N-phospho-L-histidine.</text>
        <dbReference type="EC" id="2.7.13.3"/>
    </reaction>
</comment>
<evidence type="ECO:0000259" key="12">
    <source>
        <dbReference type="PROSITE" id="PS50109"/>
    </source>
</evidence>
<dbReference type="SMART" id="SM00388">
    <property type="entry name" value="HisKA"/>
    <property type="match status" value="1"/>
</dbReference>
<evidence type="ECO:0000256" key="9">
    <source>
        <dbReference type="ARBA" id="ARBA00023012"/>
    </source>
</evidence>
<feature type="transmembrane region" description="Helical" evidence="11">
    <location>
        <begin position="152"/>
        <end position="170"/>
    </location>
</feature>
<proteinExistence type="predicted"/>
<keyword evidence="6 11" id="KW-0812">Transmembrane</keyword>
<dbReference type="InterPro" id="IPR004358">
    <property type="entry name" value="Sig_transdc_His_kin-like_C"/>
</dbReference>
<dbReference type="EMBL" id="MLFR01000001">
    <property type="protein sequence ID" value="ORM71574.1"/>
    <property type="molecule type" value="Genomic_DNA"/>
</dbReference>
<evidence type="ECO:0000256" key="11">
    <source>
        <dbReference type="SAM" id="Phobius"/>
    </source>
</evidence>
<dbReference type="CDD" id="cd00075">
    <property type="entry name" value="HATPase"/>
    <property type="match status" value="1"/>
</dbReference>
<dbReference type="SMART" id="SM00387">
    <property type="entry name" value="HATPase_c"/>
    <property type="match status" value="1"/>
</dbReference>
<dbReference type="OrthoDB" id="9809766at2"/>
<dbReference type="SUPFAM" id="SSF55874">
    <property type="entry name" value="ATPase domain of HSP90 chaperone/DNA topoisomerase II/histidine kinase"/>
    <property type="match status" value="1"/>
</dbReference>
<dbReference type="CDD" id="cd00082">
    <property type="entry name" value="HisKA"/>
    <property type="match status" value="1"/>
</dbReference>
<evidence type="ECO:0000256" key="10">
    <source>
        <dbReference type="ARBA" id="ARBA00023136"/>
    </source>
</evidence>
<gene>
    <name evidence="13" type="ORF">HA51_00375</name>
</gene>
<keyword evidence="8 11" id="KW-1133">Transmembrane helix</keyword>
<evidence type="ECO:0000313" key="13">
    <source>
        <dbReference type="EMBL" id="ORM71574.1"/>
    </source>
</evidence>
<organism evidence="13 14">
    <name type="scientific">Pantoea rwandensis</name>
    <dbReference type="NCBI Taxonomy" id="1076550"/>
    <lineage>
        <taxon>Bacteria</taxon>
        <taxon>Pseudomonadati</taxon>
        <taxon>Pseudomonadota</taxon>
        <taxon>Gammaproteobacteria</taxon>
        <taxon>Enterobacterales</taxon>
        <taxon>Erwiniaceae</taxon>
        <taxon>Pantoea</taxon>
    </lineage>
</organism>
<dbReference type="PANTHER" id="PTHR45436:SF15">
    <property type="entry name" value="SENSOR HISTIDINE KINASE CUSS"/>
    <property type="match status" value="1"/>
</dbReference>
<dbReference type="InterPro" id="IPR036097">
    <property type="entry name" value="HisK_dim/P_sf"/>
</dbReference>
<comment type="subcellular location">
    <subcellularLocation>
        <location evidence="2">Membrane</location>
        <topology evidence="2">Multi-pass membrane protein</topology>
    </subcellularLocation>
</comment>
<dbReference type="PRINTS" id="PR00344">
    <property type="entry name" value="BCTRLSENSOR"/>
</dbReference>
<accession>A0A1X1D4K3</accession>
<dbReference type="Gene3D" id="1.10.287.130">
    <property type="match status" value="1"/>
</dbReference>
<dbReference type="Gene3D" id="3.30.565.10">
    <property type="entry name" value="Histidine kinase-like ATPase, C-terminal domain"/>
    <property type="match status" value="1"/>
</dbReference>
<comment type="caution">
    <text evidence="13">The sequence shown here is derived from an EMBL/GenBank/DDBJ whole genome shotgun (WGS) entry which is preliminary data.</text>
</comment>
<dbReference type="RefSeq" id="WP_084931145.1">
    <property type="nucleotide sequence ID" value="NZ_MLFR01000001.1"/>
</dbReference>
<sequence length="446" mass="48513">MESLKKRLSESVQLRLSLVLCVAVGSIALLSGVLGFLSAWDEAHELQDSSLQQIASLAKDGMLTPGNSSFISPPLQDEEGSRIVVHFIMPAAAPVADFALPAQLEVGFHTLKVNQQRYRVLIENMAGGVRIAVAQRASVQESVALSSALRTLVPFGILFPVLLYLIADLVKKIFRPIRQLAAEVDQQCDSASMSLNGETIPREIQPFITAINRLLQRSSDAITQQRRFVADAAHELRSPLTALMLQSERLASSELPPESQHRLSNLRAGMERASWLVEQLLTLSRAQSGEAGVLPPVERTPVFAVVKQVIADLHPLAEHKAQDLGVLSIRDAVVMVRPSDLYTALRNLLHNAIQYTPEGGCIDIAIEQHPRQVLITIEDSGPGVPADKHHRVFDAFYRMEGNDANGSGLGLSIVHAMLVRMQGEVALSATTRFPSGLKVSVSLPLA</sequence>
<evidence type="ECO:0000313" key="14">
    <source>
        <dbReference type="Proteomes" id="UP000193558"/>
    </source>
</evidence>
<dbReference type="Pfam" id="PF02518">
    <property type="entry name" value="HATPase_c"/>
    <property type="match status" value="1"/>
</dbReference>
<reference evidence="13 14" key="1">
    <citation type="journal article" date="2017" name="Antonie Van Leeuwenhoek">
        <title>Phylogenomic resolution of the bacterial genus Pantoea and its relationship with Erwinia and Tatumella.</title>
        <authorList>
            <person name="Palmer M."/>
            <person name="Steenkamp E.T."/>
            <person name="Coetzee M.P."/>
            <person name="Chan W.Y."/>
            <person name="van Zyl E."/>
            <person name="De Maayer P."/>
            <person name="Coutinho T.A."/>
            <person name="Blom J."/>
            <person name="Smits T.H."/>
            <person name="Duffy B."/>
            <person name="Venter S.N."/>
        </authorList>
    </citation>
    <scope>NUCLEOTIDE SEQUENCE [LARGE SCALE GENOMIC DNA]</scope>
    <source>
        <strain evidence="13 14">LMG 26275</strain>
    </source>
</reference>
<dbReference type="InterPro" id="IPR003594">
    <property type="entry name" value="HATPase_dom"/>
</dbReference>
<dbReference type="GO" id="GO:0000155">
    <property type="term" value="F:phosphorelay sensor kinase activity"/>
    <property type="evidence" value="ECO:0007669"/>
    <property type="project" value="InterPro"/>
</dbReference>
<keyword evidence="7" id="KW-0418">Kinase</keyword>
<evidence type="ECO:0000256" key="1">
    <source>
        <dbReference type="ARBA" id="ARBA00000085"/>
    </source>
</evidence>
<dbReference type="GO" id="GO:0005886">
    <property type="term" value="C:plasma membrane"/>
    <property type="evidence" value="ECO:0007669"/>
    <property type="project" value="TreeGrafter"/>
</dbReference>
<name>A0A1X1D4K3_9GAMM</name>
<feature type="domain" description="Histidine kinase" evidence="12">
    <location>
        <begin position="231"/>
        <end position="446"/>
    </location>
</feature>